<accession>A0A2K1R191</accession>
<dbReference type="InterPro" id="IPR000073">
    <property type="entry name" value="AB_hydrolase_1"/>
</dbReference>
<dbReference type="InterPro" id="IPR013595">
    <property type="entry name" value="Pept_S33_TAP-like_C"/>
</dbReference>
<dbReference type="Pfam" id="PF00561">
    <property type="entry name" value="Abhydrolase_1"/>
    <property type="match status" value="1"/>
</dbReference>
<dbReference type="Gene3D" id="3.40.50.1820">
    <property type="entry name" value="alpha/beta hydrolase"/>
    <property type="match status" value="1"/>
</dbReference>
<dbReference type="EMBL" id="NKHZ01000017">
    <property type="protein sequence ID" value="PNS20943.1"/>
    <property type="molecule type" value="Genomic_DNA"/>
</dbReference>
<evidence type="ECO:0000259" key="2">
    <source>
        <dbReference type="Pfam" id="PF00561"/>
    </source>
</evidence>
<feature type="compositionally biased region" description="Basic residues" evidence="1">
    <location>
        <begin position="169"/>
        <end position="184"/>
    </location>
</feature>
<evidence type="ECO:0000313" key="5">
    <source>
        <dbReference type="Proteomes" id="UP000243797"/>
    </source>
</evidence>
<proteinExistence type="predicted"/>
<protein>
    <recommendedName>
        <fullName evidence="6">AB hydrolase-1 domain-containing protein</fullName>
    </recommendedName>
</protein>
<evidence type="ECO:0000313" key="4">
    <source>
        <dbReference type="EMBL" id="PNS20943.1"/>
    </source>
</evidence>
<dbReference type="InterPro" id="IPR029058">
    <property type="entry name" value="AB_hydrolase_fold"/>
</dbReference>
<comment type="caution">
    <text evidence="4">The sequence shown here is derived from an EMBL/GenBank/DDBJ whole genome shotgun (WGS) entry which is preliminary data.</text>
</comment>
<evidence type="ECO:0000259" key="3">
    <source>
        <dbReference type="Pfam" id="PF08386"/>
    </source>
</evidence>
<feature type="domain" description="Peptidase S33 tripeptidyl aminopeptidase-like C-terminal" evidence="3">
    <location>
        <begin position="343"/>
        <end position="390"/>
    </location>
</feature>
<organism evidence="4 5">
    <name type="scientific">Sphaceloma murrayae</name>
    <dbReference type="NCBI Taxonomy" id="2082308"/>
    <lineage>
        <taxon>Eukaryota</taxon>
        <taxon>Fungi</taxon>
        <taxon>Dikarya</taxon>
        <taxon>Ascomycota</taxon>
        <taxon>Pezizomycotina</taxon>
        <taxon>Dothideomycetes</taxon>
        <taxon>Dothideomycetidae</taxon>
        <taxon>Myriangiales</taxon>
        <taxon>Elsinoaceae</taxon>
        <taxon>Sphaceloma</taxon>
    </lineage>
</organism>
<keyword evidence="5" id="KW-1185">Reference proteome</keyword>
<dbReference type="SUPFAM" id="SSF53474">
    <property type="entry name" value="alpha/beta-Hydrolases"/>
    <property type="match status" value="2"/>
</dbReference>
<name>A0A2K1R191_9PEZI</name>
<dbReference type="STRING" id="2082308.A0A2K1R191"/>
<reference evidence="4 5" key="1">
    <citation type="submission" date="2017-06" db="EMBL/GenBank/DDBJ databases">
        <title>Draft genome sequence of a variant of Elsinoe murrayae.</title>
        <authorList>
            <person name="Cheng Q."/>
        </authorList>
    </citation>
    <scope>NUCLEOTIDE SEQUENCE [LARGE SCALE GENOMIC DNA]</scope>
    <source>
        <strain evidence="4 5">CQ-2017a</strain>
    </source>
</reference>
<dbReference type="InParanoid" id="A0A2K1R191"/>
<dbReference type="AlphaFoldDB" id="A0A2K1R191"/>
<feature type="region of interest" description="Disordered" evidence="1">
    <location>
        <begin position="168"/>
        <end position="201"/>
    </location>
</feature>
<dbReference type="Proteomes" id="UP000243797">
    <property type="component" value="Unassembled WGS sequence"/>
</dbReference>
<sequence>MGSPVNISLLEEATLLTITSGTGRTIPLNCNVNETDLYPAAQLSLVDTLFADGWTKVQAYSRACFDAQSSTGPYISTEHTARDMLRITQALGDGKTNYFGTSYGTQLGQTFASLFPNKVGRFLLDAVVNPLDYVAGPKYTWLADTDKVYDSFFLECASFPLQLPAPHPPGHHHLLASPQHHRPFPPRPRPPLHPRQPPPLPPHHLLPPFVYRTIKESLIRGTLYNPTLWPRLATALTSFLNGTDQTGTSPPPLAQPRFFPQVTPTPSTPSPASPAPTAPSWRITSPDALLPPSVRAQQRTSFFSNTFYDIATWPCAAWEIQIATAVSGPLLLLLLLPPSAFNASALFEGSRVLVHERFGHGLFADPSRCVRERVRAYFVEGRLPEEGDRCRADRRPFEGGGEARWI</sequence>
<feature type="compositionally biased region" description="Pro residues" evidence="1">
    <location>
        <begin position="185"/>
        <end position="201"/>
    </location>
</feature>
<dbReference type="OrthoDB" id="425534at2759"/>
<evidence type="ECO:0000256" key="1">
    <source>
        <dbReference type="SAM" id="MobiDB-lite"/>
    </source>
</evidence>
<dbReference type="Pfam" id="PF08386">
    <property type="entry name" value="Abhydrolase_4"/>
    <property type="match status" value="1"/>
</dbReference>
<feature type="domain" description="AB hydrolase-1" evidence="2">
    <location>
        <begin position="68"/>
        <end position="146"/>
    </location>
</feature>
<evidence type="ECO:0008006" key="6">
    <source>
        <dbReference type="Google" id="ProtNLM"/>
    </source>
</evidence>
<gene>
    <name evidence="4" type="ORF">CAC42_2874</name>
</gene>